<keyword evidence="4" id="KW-0464">Manganese</keyword>
<proteinExistence type="predicted"/>
<evidence type="ECO:0000259" key="5">
    <source>
        <dbReference type="SMART" id="SM01131"/>
    </source>
</evidence>
<keyword evidence="2" id="KW-0479">Metal-binding</keyword>
<dbReference type="PANTHER" id="PTHR12112">
    <property type="entry name" value="BNIP - RELATED"/>
    <property type="match status" value="1"/>
</dbReference>
<dbReference type="InterPro" id="IPR038222">
    <property type="entry name" value="DHHA2_dom_sf"/>
</dbReference>
<dbReference type="InterPro" id="IPR038763">
    <property type="entry name" value="DHH_sf"/>
</dbReference>
<dbReference type="Pfam" id="PF01368">
    <property type="entry name" value="DHH"/>
    <property type="match status" value="1"/>
</dbReference>
<dbReference type="GO" id="GO:0005737">
    <property type="term" value="C:cytoplasm"/>
    <property type="evidence" value="ECO:0007669"/>
    <property type="project" value="InterPro"/>
</dbReference>
<evidence type="ECO:0000313" key="6">
    <source>
        <dbReference type="EMBL" id="KAF9939778.1"/>
    </source>
</evidence>
<evidence type="ECO:0000256" key="1">
    <source>
        <dbReference type="ARBA" id="ARBA00001936"/>
    </source>
</evidence>
<dbReference type="Gene3D" id="3.10.310.20">
    <property type="entry name" value="DHHA2 domain"/>
    <property type="match status" value="1"/>
</dbReference>
<evidence type="ECO:0000256" key="3">
    <source>
        <dbReference type="ARBA" id="ARBA00022801"/>
    </source>
</evidence>
<dbReference type="SMART" id="SM01131">
    <property type="entry name" value="DHHA2"/>
    <property type="match status" value="1"/>
</dbReference>
<evidence type="ECO:0000313" key="7">
    <source>
        <dbReference type="Proteomes" id="UP000749646"/>
    </source>
</evidence>
<comment type="cofactor">
    <cofactor evidence="1">
        <name>Mn(2+)</name>
        <dbReference type="ChEBI" id="CHEBI:29035"/>
    </cofactor>
</comment>
<dbReference type="PANTHER" id="PTHR12112:SF39">
    <property type="entry name" value="EG:152A3.5 PROTEIN (FBGN0003116_PN PROTEIN)"/>
    <property type="match status" value="1"/>
</dbReference>
<dbReference type="AlphaFoldDB" id="A0A9P6LSX7"/>
<evidence type="ECO:0000256" key="4">
    <source>
        <dbReference type="ARBA" id="ARBA00023211"/>
    </source>
</evidence>
<dbReference type="SUPFAM" id="SSF64182">
    <property type="entry name" value="DHH phosphoesterases"/>
    <property type="match status" value="1"/>
</dbReference>
<name>A0A9P6LSX7_9FUNG</name>
<sequence length="389" mass="44148">MNTFLAHTRSRLDKEPKAPVTLVTGNEAADLDSIISAMTTSYFLSRVPSNNHTIFVPFINIPKSDLMLRLDVDLILNSSNINRENLFFREDLPIFEELASKNQLSLFLVDHNKMAVSMASLSKVKVVGVIDHHEDEKLYMDATIRKLEPVGSCATLVANEYFNGTFQLQQGSSWEKQVANLLLAPVLIDTVNLNPKFGKVKDLDIAIAAHIFPLSDWPSKEELFNQIRDARRDTSKLTHYDLLRKDYKEWVVTQYGTGLEIKVGISSVTGHISEFVERYTKEGIHQTVARWIDDNKLNLCLVMYADGVVEKEGEFQRQLVINPPSSSVKDFFKLMEGVEAVQLERIIDLDTDDFVEGGGRAYSMHNLTYSRKQIWPLVEKLLTQPPNNT</sequence>
<comment type="caution">
    <text evidence="6">The sequence shown here is derived from an EMBL/GenBank/DDBJ whole genome shotgun (WGS) entry which is preliminary data.</text>
</comment>
<dbReference type="GO" id="GO:0004309">
    <property type="term" value="F:exopolyphosphatase activity"/>
    <property type="evidence" value="ECO:0007669"/>
    <property type="project" value="TreeGrafter"/>
</dbReference>
<dbReference type="Proteomes" id="UP000749646">
    <property type="component" value="Unassembled WGS sequence"/>
</dbReference>
<organism evidence="6 7">
    <name type="scientific">Modicella reniformis</name>
    <dbReference type="NCBI Taxonomy" id="1440133"/>
    <lineage>
        <taxon>Eukaryota</taxon>
        <taxon>Fungi</taxon>
        <taxon>Fungi incertae sedis</taxon>
        <taxon>Mucoromycota</taxon>
        <taxon>Mortierellomycotina</taxon>
        <taxon>Mortierellomycetes</taxon>
        <taxon>Mortierellales</taxon>
        <taxon>Mortierellaceae</taxon>
        <taxon>Modicella</taxon>
    </lineage>
</organism>
<dbReference type="Pfam" id="PF02833">
    <property type="entry name" value="DHHA2"/>
    <property type="match status" value="1"/>
</dbReference>
<reference evidence="6" key="1">
    <citation type="journal article" date="2020" name="Fungal Divers.">
        <title>Resolving the Mortierellaceae phylogeny through synthesis of multi-gene phylogenetics and phylogenomics.</title>
        <authorList>
            <person name="Vandepol N."/>
            <person name="Liber J."/>
            <person name="Desiro A."/>
            <person name="Na H."/>
            <person name="Kennedy M."/>
            <person name="Barry K."/>
            <person name="Grigoriev I.V."/>
            <person name="Miller A.N."/>
            <person name="O'Donnell K."/>
            <person name="Stajich J.E."/>
            <person name="Bonito G."/>
        </authorList>
    </citation>
    <scope>NUCLEOTIDE SEQUENCE</scope>
    <source>
        <strain evidence="6">MES-2147</strain>
    </source>
</reference>
<keyword evidence="7" id="KW-1185">Reference proteome</keyword>
<evidence type="ECO:0000256" key="2">
    <source>
        <dbReference type="ARBA" id="ARBA00022723"/>
    </source>
</evidence>
<accession>A0A9P6LSX7</accession>
<dbReference type="InterPro" id="IPR004097">
    <property type="entry name" value="DHHA2"/>
</dbReference>
<keyword evidence="3" id="KW-0378">Hydrolase</keyword>
<feature type="domain" description="DHHA2" evidence="5">
    <location>
        <begin position="224"/>
        <end position="382"/>
    </location>
</feature>
<dbReference type="EMBL" id="JAAAHW010009504">
    <property type="protein sequence ID" value="KAF9939778.1"/>
    <property type="molecule type" value="Genomic_DNA"/>
</dbReference>
<dbReference type="GO" id="GO:0046872">
    <property type="term" value="F:metal ion binding"/>
    <property type="evidence" value="ECO:0007669"/>
    <property type="project" value="UniProtKB-KW"/>
</dbReference>
<dbReference type="InterPro" id="IPR001667">
    <property type="entry name" value="DDH_dom"/>
</dbReference>
<protein>
    <submittedName>
        <fullName evidence="6">Exopolyphosphatase</fullName>
    </submittedName>
</protein>
<dbReference type="Gene3D" id="3.90.1640.10">
    <property type="entry name" value="inorganic pyrophosphatase (n-terminal core)"/>
    <property type="match status" value="1"/>
</dbReference>
<gene>
    <name evidence="6" type="primary">PPX1</name>
    <name evidence="6" type="ORF">BGZ65_009402</name>
</gene>
<dbReference type="OrthoDB" id="374045at2759"/>